<proteinExistence type="inferred from homology"/>
<accession>C5A346</accession>
<dbReference type="GO" id="GO:0015667">
    <property type="term" value="F:site-specific DNA-methyltransferase (cytosine-N4-specific) activity"/>
    <property type="evidence" value="ECO:0007669"/>
    <property type="project" value="UniProtKB-EC"/>
</dbReference>
<keyword evidence="4 10" id="KW-0808">Transferase</keyword>
<dbReference type="EC" id="2.1.1.113" evidence="2"/>
<dbReference type="GO" id="GO:0008170">
    <property type="term" value="F:N-methyltransferase activity"/>
    <property type="evidence" value="ECO:0007669"/>
    <property type="project" value="InterPro"/>
</dbReference>
<evidence type="ECO:0000256" key="6">
    <source>
        <dbReference type="ARBA" id="ARBA00022747"/>
    </source>
</evidence>
<dbReference type="InterPro" id="IPR017985">
    <property type="entry name" value="MeTrfase_CN4_CS"/>
</dbReference>
<dbReference type="PATRIC" id="fig|593117.10.peg.159"/>
<comment type="similarity">
    <text evidence="1">Belongs to the N(4)/N(6)-methyltransferase family. N(4) subfamily.</text>
</comment>
<name>C5A346_THEGJ</name>
<dbReference type="GO" id="GO:0009307">
    <property type="term" value="P:DNA restriction-modification system"/>
    <property type="evidence" value="ECO:0007669"/>
    <property type="project" value="UniProtKB-KW"/>
</dbReference>
<dbReference type="eggNOG" id="arCOG00890">
    <property type="taxonomic scope" value="Archaea"/>
</dbReference>
<evidence type="ECO:0000256" key="4">
    <source>
        <dbReference type="ARBA" id="ARBA00022679"/>
    </source>
</evidence>
<dbReference type="HOGENOM" id="CLU_027633_0_0_2"/>
<dbReference type="SUPFAM" id="SSF53335">
    <property type="entry name" value="S-adenosyl-L-methionine-dependent methyltransferases"/>
    <property type="match status" value="2"/>
</dbReference>
<dbReference type="PaxDb" id="593117-TGAM_0156"/>
<evidence type="ECO:0000259" key="9">
    <source>
        <dbReference type="Pfam" id="PF01555"/>
    </source>
</evidence>
<protein>
    <recommendedName>
        <fullName evidence="2">site-specific DNA-methyltransferase (cytosine-N(4)-specific)</fullName>
        <ecNumber evidence="2">2.1.1.113</ecNumber>
    </recommendedName>
</protein>
<dbReference type="GO" id="GO:0032259">
    <property type="term" value="P:methylation"/>
    <property type="evidence" value="ECO:0007669"/>
    <property type="project" value="UniProtKB-KW"/>
</dbReference>
<feature type="domain" description="DNA methylase N-4/N-6" evidence="9">
    <location>
        <begin position="39"/>
        <end position="118"/>
    </location>
</feature>
<evidence type="ECO:0000256" key="5">
    <source>
        <dbReference type="ARBA" id="ARBA00022691"/>
    </source>
</evidence>
<comment type="catalytic activity">
    <reaction evidence="8">
        <text>a 2'-deoxycytidine in DNA + S-adenosyl-L-methionine = an N(4)-methyl-2'-deoxycytidine in DNA + S-adenosyl-L-homocysteine + H(+)</text>
        <dbReference type="Rhea" id="RHEA:16857"/>
        <dbReference type="Rhea" id="RHEA-COMP:11369"/>
        <dbReference type="Rhea" id="RHEA-COMP:13674"/>
        <dbReference type="ChEBI" id="CHEBI:15378"/>
        <dbReference type="ChEBI" id="CHEBI:57856"/>
        <dbReference type="ChEBI" id="CHEBI:59789"/>
        <dbReference type="ChEBI" id="CHEBI:85452"/>
        <dbReference type="ChEBI" id="CHEBI:137933"/>
        <dbReference type="EC" id="2.1.1.113"/>
    </reaction>
</comment>
<dbReference type="InterPro" id="IPR029063">
    <property type="entry name" value="SAM-dependent_MTases_sf"/>
</dbReference>
<keyword evidence="5" id="KW-0949">S-adenosyl-L-methionine</keyword>
<dbReference type="GO" id="GO:0003677">
    <property type="term" value="F:DNA binding"/>
    <property type="evidence" value="ECO:0007669"/>
    <property type="project" value="UniProtKB-KW"/>
</dbReference>
<dbReference type="EMBL" id="CP001398">
    <property type="protein sequence ID" value="ACS32658.1"/>
    <property type="molecule type" value="Genomic_DNA"/>
</dbReference>
<dbReference type="REBASE" id="21113">
    <property type="entry name" value="M.TgaEJ3ORF156P"/>
</dbReference>
<dbReference type="STRING" id="593117.TGAM_0156"/>
<keyword evidence="3 10" id="KW-0489">Methyltransferase</keyword>
<dbReference type="KEGG" id="tga:TGAM_0156"/>
<evidence type="ECO:0000256" key="1">
    <source>
        <dbReference type="ARBA" id="ARBA00010203"/>
    </source>
</evidence>
<evidence type="ECO:0000313" key="10">
    <source>
        <dbReference type="EMBL" id="ACS32658.1"/>
    </source>
</evidence>
<reference evidence="10 11" key="1">
    <citation type="journal article" date="2007" name="Genome Biol.">
        <title>Genome analysis and genome-wide proteomics of Thermococcus gammatolerans, the most radioresistant organism known amongst the Archaea.</title>
        <authorList>
            <person name="Zivanovic Y."/>
            <person name="Armengaud J."/>
            <person name="Lagorce A."/>
            <person name="Leplat C."/>
            <person name="Guerin P."/>
            <person name="Dutertre M."/>
            <person name="Anthouard V."/>
            <person name="Forterre P."/>
            <person name="Wincker P."/>
            <person name="Confalonieri F."/>
        </authorList>
    </citation>
    <scope>NUCLEOTIDE SEQUENCE [LARGE SCALE GENOMIC DNA]</scope>
    <source>
        <strain evidence="11">DSM 15229 / JCM 11827 / EJ3</strain>
    </source>
</reference>
<evidence type="ECO:0000256" key="2">
    <source>
        <dbReference type="ARBA" id="ARBA00012185"/>
    </source>
</evidence>
<dbReference type="InterPro" id="IPR002941">
    <property type="entry name" value="DNA_methylase_N4/N6"/>
</dbReference>
<keyword evidence="6" id="KW-0680">Restriction system</keyword>
<dbReference type="Proteomes" id="UP000001488">
    <property type="component" value="Chromosome"/>
</dbReference>
<evidence type="ECO:0000256" key="8">
    <source>
        <dbReference type="ARBA" id="ARBA00049120"/>
    </source>
</evidence>
<gene>
    <name evidence="10" type="ordered locus">TGAM_0156</name>
</gene>
<dbReference type="AlphaFoldDB" id="C5A346"/>
<organism evidence="10 11">
    <name type="scientific">Thermococcus gammatolerans (strain DSM 15229 / JCM 11827 / EJ3)</name>
    <dbReference type="NCBI Taxonomy" id="593117"/>
    <lineage>
        <taxon>Archaea</taxon>
        <taxon>Methanobacteriati</taxon>
        <taxon>Methanobacteriota</taxon>
        <taxon>Thermococci</taxon>
        <taxon>Thermococcales</taxon>
        <taxon>Thermococcaceae</taxon>
        <taxon>Thermococcus</taxon>
    </lineage>
</organism>
<dbReference type="PROSITE" id="PS00093">
    <property type="entry name" value="N4_MTASE"/>
    <property type="match status" value="1"/>
</dbReference>
<evidence type="ECO:0000256" key="3">
    <source>
        <dbReference type="ARBA" id="ARBA00022603"/>
    </source>
</evidence>
<keyword evidence="7" id="KW-0238">DNA-binding</keyword>
<evidence type="ECO:0000313" key="11">
    <source>
        <dbReference type="Proteomes" id="UP000001488"/>
    </source>
</evidence>
<sequence length="465" mass="54461">MHLRGRWETMTLDKWIHFKSSSVSEKKDIDSILTELSRKVSQKVTFVNNANEPIHRWFKFPAGFSASLVRNSINIFRITSKDTILDPFTGSGTVNVEAKRLGITSVGVEAHPLVAKIAQIKTYWEFEPKELYTHVTSIINDIERKLNSKRILHDYEDQIMKSPKLLLKVYPPETLARLYFIRDYITHTNIDDHIRDFLLLALLGILREVTDVDVGWPYILPKKKKRIAKPVMEAFRERVLLMYHDLKEVKEQVQNPAMAEIYNFDSRFLAKIINENSIDFIFTSPPYLNNYDYADRTRLELYFLGWCTSWRDITEKIRRRLMIAATTQVQRSKMRNIKLSGLIPPEVTDELNEKISQLAQEREKRSGKKDYDLMVLGYFNDISRILSQMYAVLKPKKYAVIIVGDSAPYGVYIPTHEYIAKISKFVGFSDYRILLLRERGKRWKAIKGIRRHNIDLGEYMVVLKK</sequence>
<dbReference type="Pfam" id="PF01555">
    <property type="entry name" value="N6_N4_Mtase"/>
    <property type="match status" value="1"/>
</dbReference>
<dbReference type="Gene3D" id="3.40.50.150">
    <property type="entry name" value="Vaccinia Virus protein VP39"/>
    <property type="match status" value="2"/>
</dbReference>
<evidence type="ECO:0000256" key="7">
    <source>
        <dbReference type="ARBA" id="ARBA00023125"/>
    </source>
</evidence>
<keyword evidence="11" id="KW-1185">Reference proteome</keyword>